<comment type="similarity">
    <text evidence="2">Belongs to the glycosyl hydrolase 3 family.</text>
</comment>
<dbReference type="AlphaFoldDB" id="A0A1M5EZU7"/>
<dbReference type="SUPFAM" id="SSF51445">
    <property type="entry name" value="(Trans)glycosidases"/>
    <property type="match status" value="1"/>
</dbReference>
<proteinExistence type="inferred from homology"/>
<dbReference type="SUPFAM" id="SSF52279">
    <property type="entry name" value="Beta-D-glucan exohydrolase, C-terminal domain"/>
    <property type="match status" value="1"/>
</dbReference>
<dbReference type="Proteomes" id="UP000184159">
    <property type="component" value="Unassembled WGS sequence"/>
</dbReference>
<organism evidence="9 10">
    <name type="scientific">Vibrio gazogenes DSM 21264 = NBRC 103151</name>
    <dbReference type="NCBI Taxonomy" id="1123492"/>
    <lineage>
        <taxon>Bacteria</taxon>
        <taxon>Pseudomonadati</taxon>
        <taxon>Pseudomonadota</taxon>
        <taxon>Gammaproteobacteria</taxon>
        <taxon>Vibrionales</taxon>
        <taxon>Vibrionaceae</taxon>
        <taxon>Vibrio</taxon>
    </lineage>
</organism>
<dbReference type="Gene3D" id="3.20.20.300">
    <property type="entry name" value="Glycoside hydrolase, family 3, N-terminal domain"/>
    <property type="match status" value="1"/>
</dbReference>
<accession>A0A1M5EZU7</accession>
<gene>
    <name evidence="9" type="ORF">SAMN02745781_03329</name>
</gene>
<sequence length="653" mass="72985">MTITKHNWLLRTSLVFSIFPTFSFANTDIYLGSNSVKTLNIDGQYFKDLNKNGQLDPYEDWRLPTEKRSKNLLSLMTLEEKAGLMMHGSAPSSGILGRGESYDQEKATKLIKNNHVSHFITRLQGKVPSHLAEQNNRLQRIAEKTRLGIPITISSDPRNSFQYLEGASVASGKFSKWPETLGMAAINDEALTEKYANIVRQEYRAVGITEALSPQADIASEPRWPRINGTFGADPDIVGKMTRSYITGMQSGSQGLNKNSVMTIVKHWVGYGAAKDGWDSHNAYGKYADFKSTSLDTHIAPFIEAFKANPAGVMPTYSILQGVTHNGKEIPQVGAGYNRFLLQDLLRETYGFKGVILSDWLITRDCKEDCINGFKPGEKILPRGMPWGVENLSVEDRFAKAINAGVDQFGGVVDSAILVNAVRDKKISEKRLDDSVLRILNQKFNIGLFENPYVDAKKADEIVGNKQFSTLANTAQFKSLVLLKNDHVLPLKTGIKVWLYGIHKDVAEKYGFQVVDQLQNADLALLRTSTPFERPHKNYYFGKKHHEGALDFKPDSEDYLAIQKAKQHVPTIVTIYLDRPAILTDVLDDANALIANFGVSDEVLLQRLISDKNYTAKLPFELPRTMQAVLSQDSAKPHDSDHPLFPIHYGMSQ</sequence>
<dbReference type="InterPro" id="IPR051915">
    <property type="entry name" value="Cellulose_Degrad_GH3"/>
</dbReference>
<dbReference type="InterPro" id="IPR001764">
    <property type="entry name" value="Glyco_hydro_3_N"/>
</dbReference>
<evidence type="ECO:0000256" key="5">
    <source>
        <dbReference type="ARBA" id="ARBA00022801"/>
    </source>
</evidence>
<evidence type="ECO:0000313" key="9">
    <source>
        <dbReference type="EMBL" id="SHF84805.1"/>
    </source>
</evidence>
<name>A0A1M5EZU7_VIBGA</name>
<evidence type="ECO:0000259" key="8">
    <source>
        <dbReference type="Pfam" id="PF00933"/>
    </source>
</evidence>
<dbReference type="EMBL" id="FQUH01000018">
    <property type="protein sequence ID" value="SHF84805.1"/>
    <property type="molecule type" value="Genomic_DNA"/>
</dbReference>
<feature type="signal peptide" evidence="7">
    <location>
        <begin position="1"/>
        <end position="25"/>
    </location>
</feature>
<dbReference type="RefSeq" id="WP_235862475.1">
    <property type="nucleotide sequence ID" value="NZ_FQUH01000018.1"/>
</dbReference>
<evidence type="ECO:0000256" key="6">
    <source>
        <dbReference type="ARBA" id="ARBA00023295"/>
    </source>
</evidence>
<dbReference type="InterPro" id="IPR036962">
    <property type="entry name" value="Glyco_hydro_3_N_sf"/>
</dbReference>
<feature type="chain" id="PRO_5012567455" description="beta-glucosidase" evidence="7">
    <location>
        <begin position="26"/>
        <end position="653"/>
    </location>
</feature>
<keyword evidence="10" id="KW-1185">Reference proteome</keyword>
<dbReference type="Pfam" id="PF00933">
    <property type="entry name" value="Glyco_hydro_3"/>
    <property type="match status" value="1"/>
</dbReference>
<evidence type="ECO:0000256" key="3">
    <source>
        <dbReference type="ARBA" id="ARBA00012744"/>
    </source>
</evidence>
<dbReference type="Gene3D" id="3.40.50.1700">
    <property type="entry name" value="Glycoside hydrolase family 3 C-terminal domain"/>
    <property type="match status" value="1"/>
</dbReference>
<dbReference type="GO" id="GO:0009251">
    <property type="term" value="P:glucan catabolic process"/>
    <property type="evidence" value="ECO:0007669"/>
    <property type="project" value="TreeGrafter"/>
</dbReference>
<dbReference type="InterPro" id="IPR017853">
    <property type="entry name" value="GH"/>
</dbReference>
<feature type="domain" description="Glycoside hydrolase family 3 N-terminal" evidence="8">
    <location>
        <begin position="90"/>
        <end position="441"/>
    </location>
</feature>
<evidence type="ECO:0000256" key="2">
    <source>
        <dbReference type="ARBA" id="ARBA00005336"/>
    </source>
</evidence>
<comment type="catalytic activity">
    <reaction evidence="1">
        <text>Hydrolysis of terminal, non-reducing beta-D-glucosyl residues with release of beta-D-glucose.</text>
        <dbReference type="EC" id="3.2.1.21"/>
    </reaction>
</comment>
<dbReference type="PANTHER" id="PTHR30620:SF16">
    <property type="entry name" value="LYSOSOMAL BETA GLUCOSIDASE"/>
    <property type="match status" value="1"/>
</dbReference>
<keyword evidence="6" id="KW-0326">Glycosidase</keyword>
<reference evidence="10" key="1">
    <citation type="submission" date="2016-11" db="EMBL/GenBank/DDBJ databases">
        <authorList>
            <person name="Varghese N."/>
            <person name="Submissions S."/>
        </authorList>
    </citation>
    <scope>NUCLEOTIDE SEQUENCE [LARGE SCALE GENOMIC DNA]</scope>
    <source>
        <strain evidence="10">DSM 21264</strain>
    </source>
</reference>
<dbReference type="InterPro" id="IPR036881">
    <property type="entry name" value="Glyco_hydro_3_C_sf"/>
</dbReference>
<dbReference type="EC" id="3.2.1.21" evidence="3"/>
<evidence type="ECO:0000313" key="10">
    <source>
        <dbReference type="Proteomes" id="UP000184159"/>
    </source>
</evidence>
<protein>
    <recommendedName>
        <fullName evidence="3">beta-glucosidase</fullName>
        <ecNumber evidence="3">3.2.1.21</ecNumber>
    </recommendedName>
</protein>
<evidence type="ECO:0000256" key="1">
    <source>
        <dbReference type="ARBA" id="ARBA00000448"/>
    </source>
</evidence>
<dbReference type="PANTHER" id="PTHR30620">
    <property type="entry name" value="PERIPLASMIC BETA-GLUCOSIDASE-RELATED"/>
    <property type="match status" value="1"/>
</dbReference>
<evidence type="ECO:0000256" key="4">
    <source>
        <dbReference type="ARBA" id="ARBA00022729"/>
    </source>
</evidence>
<keyword evidence="4 7" id="KW-0732">Signal</keyword>
<keyword evidence="5" id="KW-0378">Hydrolase</keyword>
<evidence type="ECO:0000256" key="7">
    <source>
        <dbReference type="SAM" id="SignalP"/>
    </source>
</evidence>
<dbReference type="GO" id="GO:0008422">
    <property type="term" value="F:beta-glucosidase activity"/>
    <property type="evidence" value="ECO:0007669"/>
    <property type="project" value="UniProtKB-EC"/>
</dbReference>
<dbReference type="PRINTS" id="PR00133">
    <property type="entry name" value="GLHYDRLASE3"/>
</dbReference>